<feature type="domain" description="Mechanosensitive ion channel transmembrane helices 2/3" evidence="11">
    <location>
        <begin position="64"/>
        <end position="101"/>
    </location>
</feature>
<evidence type="ECO:0000256" key="7">
    <source>
        <dbReference type="ARBA" id="ARBA00059688"/>
    </source>
</evidence>
<dbReference type="Gene3D" id="3.30.70.100">
    <property type="match status" value="1"/>
</dbReference>
<dbReference type="PANTHER" id="PTHR30460">
    <property type="entry name" value="MODERATE CONDUCTANCE MECHANOSENSITIVE CHANNEL YBIO"/>
    <property type="match status" value="1"/>
</dbReference>
<proteinExistence type="inferred from homology"/>
<dbReference type="InterPro" id="IPR010920">
    <property type="entry name" value="LSM_dom_sf"/>
</dbReference>
<keyword evidence="6 8" id="KW-0472">Membrane</keyword>
<feature type="domain" description="Mechanosensitive ion channel MscS" evidence="9">
    <location>
        <begin position="103"/>
        <end position="167"/>
    </location>
</feature>
<feature type="transmembrane region" description="Helical" evidence="8">
    <location>
        <begin position="91"/>
        <end position="115"/>
    </location>
</feature>
<comment type="similarity">
    <text evidence="2">Belongs to the MscS (TC 1.A.23) family.</text>
</comment>
<dbReference type="InterPro" id="IPR023408">
    <property type="entry name" value="MscS_beta-dom_sf"/>
</dbReference>
<evidence type="ECO:0000256" key="4">
    <source>
        <dbReference type="ARBA" id="ARBA00022692"/>
    </source>
</evidence>
<reference evidence="12 13" key="1">
    <citation type="submission" date="2014-10" db="EMBL/GenBank/DDBJ databases">
        <title>Draft genome of phytase producing Bacillus ginsengihumi strain M2.11.</title>
        <authorList>
            <person name="Toymentseva A."/>
            <person name="Boulygina E.A."/>
            <person name="Kazakov S.V."/>
            <person name="Kayumov I."/>
            <person name="Suleimanova A.D."/>
            <person name="Mardanova A.M."/>
            <person name="Maria S.N."/>
            <person name="Sergey M.Y."/>
            <person name="Sharipova M.R."/>
        </authorList>
    </citation>
    <scope>NUCLEOTIDE SEQUENCE [LARGE SCALE GENOMIC DNA]</scope>
    <source>
        <strain evidence="12 13">M2.11</strain>
    </source>
</reference>
<dbReference type="Gene3D" id="1.10.287.1260">
    <property type="match status" value="1"/>
</dbReference>
<evidence type="ECO:0000256" key="2">
    <source>
        <dbReference type="ARBA" id="ARBA00008017"/>
    </source>
</evidence>
<dbReference type="SUPFAM" id="SSF82861">
    <property type="entry name" value="Mechanosensitive channel protein MscS (YggB), transmembrane region"/>
    <property type="match status" value="1"/>
</dbReference>
<comment type="function">
    <text evidence="7">May play a role in resistance to osmotic downshock.</text>
</comment>
<dbReference type="InterPro" id="IPR011014">
    <property type="entry name" value="MscS_channel_TM-2"/>
</dbReference>
<protein>
    <submittedName>
        <fullName evidence="12">Mechanosensitive ion channel protein</fullName>
    </submittedName>
</protein>
<evidence type="ECO:0000259" key="11">
    <source>
        <dbReference type="Pfam" id="PF21088"/>
    </source>
</evidence>
<dbReference type="GO" id="GO:0008381">
    <property type="term" value="F:mechanosensitive monoatomic ion channel activity"/>
    <property type="evidence" value="ECO:0007669"/>
    <property type="project" value="InterPro"/>
</dbReference>
<dbReference type="Pfam" id="PF21082">
    <property type="entry name" value="MS_channel_3rd"/>
    <property type="match status" value="1"/>
</dbReference>
<name>A0A0A6V9I2_9BACI</name>
<evidence type="ECO:0000256" key="6">
    <source>
        <dbReference type="ARBA" id="ARBA00023136"/>
    </source>
</evidence>
<sequence>MLNIFYEAGTVIVRLIIIYVLYLIIKAVGHKMIHTIFERYQAREKVSSSRAKTLEKLIKNTIDYILLFIIIVTALQMIGIHVTAILAGAGIIGLAIGFGAQGLVSDVVTGFFLLLEKQVDVDDYITTGNFSGIVEQMGLRTTQIRDFDGTLHFIPNRQIITLSNHSRGNMRALVDISISNEEDPDKMIDIIQTACIEAVKGNLDVVEGPNVVGVEAFDSKEIVIRVLAKTKNGKQWEVERILKKAIANVLTKRVKESN</sequence>
<keyword evidence="3" id="KW-1003">Cell membrane</keyword>
<dbReference type="Pfam" id="PF00924">
    <property type="entry name" value="MS_channel_2nd"/>
    <property type="match status" value="1"/>
</dbReference>
<dbReference type="InterPro" id="IPR049142">
    <property type="entry name" value="MS_channel_1st"/>
</dbReference>
<feature type="transmembrane region" description="Helical" evidence="8">
    <location>
        <begin position="6"/>
        <end position="25"/>
    </location>
</feature>
<dbReference type="Pfam" id="PF21088">
    <property type="entry name" value="MS_channel_1st"/>
    <property type="match status" value="1"/>
</dbReference>
<evidence type="ECO:0000256" key="3">
    <source>
        <dbReference type="ARBA" id="ARBA00022475"/>
    </source>
</evidence>
<dbReference type="EMBL" id="JRUN01000083">
    <property type="protein sequence ID" value="KHD84223.1"/>
    <property type="molecule type" value="Genomic_DNA"/>
</dbReference>
<dbReference type="Gene3D" id="2.30.30.60">
    <property type="match status" value="1"/>
</dbReference>
<dbReference type="InterPro" id="IPR049278">
    <property type="entry name" value="MS_channel_C"/>
</dbReference>
<evidence type="ECO:0000313" key="12">
    <source>
        <dbReference type="EMBL" id="KHD84223.1"/>
    </source>
</evidence>
<comment type="subcellular location">
    <subcellularLocation>
        <location evidence="1">Cell membrane</location>
        <topology evidence="1">Multi-pass membrane protein</topology>
    </subcellularLocation>
</comment>
<dbReference type="Proteomes" id="UP000030588">
    <property type="component" value="Unassembled WGS sequence"/>
</dbReference>
<dbReference type="AlphaFoldDB" id="A0A0A6V9I2"/>
<organism evidence="12 13">
    <name type="scientific">Heyndrickxia ginsengihumi</name>
    <dbReference type="NCBI Taxonomy" id="363870"/>
    <lineage>
        <taxon>Bacteria</taxon>
        <taxon>Bacillati</taxon>
        <taxon>Bacillota</taxon>
        <taxon>Bacilli</taxon>
        <taxon>Bacillales</taxon>
        <taxon>Bacillaceae</taxon>
        <taxon>Heyndrickxia</taxon>
    </lineage>
</organism>
<evidence type="ECO:0000313" key="13">
    <source>
        <dbReference type="Proteomes" id="UP000030588"/>
    </source>
</evidence>
<evidence type="ECO:0000259" key="9">
    <source>
        <dbReference type="Pfam" id="PF00924"/>
    </source>
</evidence>
<dbReference type="InterPro" id="IPR006685">
    <property type="entry name" value="MscS_channel_2nd"/>
</dbReference>
<comment type="caution">
    <text evidence="12">The sequence shown here is derived from an EMBL/GenBank/DDBJ whole genome shotgun (WGS) entry which is preliminary data.</text>
</comment>
<feature type="transmembrane region" description="Helical" evidence="8">
    <location>
        <begin position="64"/>
        <end position="85"/>
    </location>
</feature>
<dbReference type="SUPFAM" id="SSF50182">
    <property type="entry name" value="Sm-like ribonucleoproteins"/>
    <property type="match status" value="1"/>
</dbReference>
<dbReference type="SUPFAM" id="SSF82689">
    <property type="entry name" value="Mechanosensitive channel protein MscS (YggB), C-terminal domain"/>
    <property type="match status" value="1"/>
</dbReference>
<evidence type="ECO:0000256" key="1">
    <source>
        <dbReference type="ARBA" id="ARBA00004651"/>
    </source>
</evidence>
<evidence type="ECO:0000256" key="8">
    <source>
        <dbReference type="SAM" id="Phobius"/>
    </source>
</evidence>
<dbReference type="GO" id="GO:0005886">
    <property type="term" value="C:plasma membrane"/>
    <property type="evidence" value="ECO:0007669"/>
    <property type="project" value="UniProtKB-SubCell"/>
</dbReference>
<keyword evidence="4 8" id="KW-0812">Transmembrane</keyword>
<dbReference type="InterPro" id="IPR011066">
    <property type="entry name" value="MscS_channel_C_sf"/>
</dbReference>
<evidence type="ECO:0000256" key="5">
    <source>
        <dbReference type="ARBA" id="ARBA00022989"/>
    </source>
</evidence>
<dbReference type="PANTHER" id="PTHR30460:SF0">
    <property type="entry name" value="MODERATE CONDUCTANCE MECHANOSENSITIVE CHANNEL YBIO"/>
    <property type="match status" value="1"/>
</dbReference>
<feature type="domain" description="Mechanosensitive ion channel MscS C-terminal" evidence="10">
    <location>
        <begin position="174"/>
        <end position="251"/>
    </location>
</feature>
<dbReference type="InterPro" id="IPR045276">
    <property type="entry name" value="YbiO_bact"/>
</dbReference>
<accession>A0A0A6V9I2</accession>
<dbReference type="FunFam" id="1.10.287.1260:FF:000005">
    <property type="entry name" value="Mechanosensitive ion channel family protein"/>
    <property type="match status" value="1"/>
</dbReference>
<evidence type="ECO:0000259" key="10">
    <source>
        <dbReference type="Pfam" id="PF21082"/>
    </source>
</evidence>
<keyword evidence="5 8" id="KW-1133">Transmembrane helix</keyword>
<dbReference type="FunFam" id="2.30.30.60:FF:000001">
    <property type="entry name" value="MscS Mechanosensitive ion channel"/>
    <property type="match status" value="1"/>
</dbReference>
<gene>
    <name evidence="12" type="ORF">NG54_16960</name>
</gene>